<dbReference type="InterPro" id="IPR014780">
    <property type="entry name" value="tRNA_psdUridine_synth_TruB"/>
</dbReference>
<reference evidence="7" key="1">
    <citation type="submission" date="2022-08" db="EMBL/GenBank/DDBJ databases">
        <authorList>
            <person name="Wang H."/>
        </authorList>
    </citation>
    <scope>NUCLEOTIDE SEQUENCE</scope>
    <source>
        <strain evidence="7">PS10</strain>
    </source>
</reference>
<comment type="caution">
    <text evidence="7">The sequence shown here is derived from an EMBL/GenBank/DDBJ whole genome shotgun (WGS) entry which is preliminary data.</text>
</comment>
<dbReference type="InterPro" id="IPR002501">
    <property type="entry name" value="PsdUridine_synth_N"/>
</dbReference>
<feature type="domain" description="Pseudouridine synthase II N-terminal" evidence="6">
    <location>
        <begin position="23"/>
        <end position="170"/>
    </location>
</feature>
<dbReference type="HAMAP" id="MF_01080">
    <property type="entry name" value="TruB_bact"/>
    <property type="match status" value="1"/>
</dbReference>
<dbReference type="RefSeq" id="WP_284936681.1">
    <property type="nucleotide sequence ID" value="NZ_JANURM010000001.1"/>
</dbReference>
<sequence>MNAIFVAKKPAGLSSNHFLNRLKRKYNCKKAGFSGTLDPFASGALLVAFGSYTRLFSHINKSPKIYKATMWLGAKSESGDNQNISEIAILPPFEPEILNKTIAKLSGEISYTPPKFSAKNINGTRAYKLARSGVDFELKTQTMQVFNAKITNYSHPFLSFEISVSEGSYVRSYAQIFAKNLGVNATLSALERVSEGGLCYENERFLDPVLLLNLEKNEYFGDILEIKNGKKLDKTKFKRQTNGKFLLIYDDFFSIIEIKNDEVIYCLNKVEKC</sequence>
<dbReference type="EMBL" id="JANURM010000001">
    <property type="protein sequence ID" value="MDL0087924.1"/>
    <property type="molecule type" value="Genomic_DNA"/>
</dbReference>
<reference evidence="7" key="2">
    <citation type="journal article" date="2023" name="Microorganisms">
        <title>Isolation and Genomic Characteristics of Cat-Borne Campylobacter felis sp. nov. and Sheep-Borne Campylobacter ovis sp. nov.</title>
        <authorList>
            <person name="Wang H."/>
            <person name="Li Y."/>
            <person name="Gu Y."/>
            <person name="Zhou G."/>
            <person name="Chen X."/>
            <person name="Zhang X."/>
            <person name="Shao Z."/>
            <person name="Zhang J."/>
            <person name="Zhang M."/>
        </authorList>
    </citation>
    <scope>NUCLEOTIDE SEQUENCE</scope>
    <source>
        <strain evidence="7">PS10</strain>
    </source>
</reference>
<dbReference type="Pfam" id="PF01509">
    <property type="entry name" value="TruB_N"/>
    <property type="match status" value="1"/>
</dbReference>
<dbReference type="PANTHER" id="PTHR13767">
    <property type="entry name" value="TRNA-PSEUDOURIDINE SYNTHASE"/>
    <property type="match status" value="1"/>
</dbReference>
<dbReference type="PANTHER" id="PTHR13767:SF2">
    <property type="entry name" value="PSEUDOURIDYLATE SYNTHASE TRUB1"/>
    <property type="match status" value="1"/>
</dbReference>
<comment type="similarity">
    <text evidence="2 5">Belongs to the pseudouridine synthase TruB family. Type 1 subfamily.</text>
</comment>
<comment type="catalytic activity">
    <reaction evidence="1 5">
        <text>uridine(55) in tRNA = pseudouridine(55) in tRNA</text>
        <dbReference type="Rhea" id="RHEA:42532"/>
        <dbReference type="Rhea" id="RHEA-COMP:10101"/>
        <dbReference type="Rhea" id="RHEA-COMP:10102"/>
        <dbReference type="ChEBI" id="CHEBI:65314"/>
        <dbReference type="ChEBI" id="CHEBI:65315"/>
        <dbReference type="EC" id="5.4.99.25"/>
    </reaction>
</comment>
<organism evidence="7 8">
    <name type="scientific">Campylobacter gastrosuis</name>
    <dbReference type="NCBI Taxonomy" id="2974576"/>
    <lineage>
        <taxon>Bacteria</taxon>
        <taxon>Pseudomonadati</taxon>
        <taxon>Campylobacterota</taxon>
        <taxon>Epsilonproteobacteria</taxon>
        <taxon>Campylobacterales</taxon>
        <taxon>Campylobacteraceae</taxon>
        <taxon>Campylobacter</taxon>
    </lineage>
</organism>
<name>A0ABT7HLT5_9BACT</name>
<evidence type="ECO:0000256" key="5">
    <source>
        <dbReference type="HAMAP-Rule" id="MF_01080"/>
    </source>
</evidence>
<dbReference type="InterPro" id="IPR020103">
    <property type="entry name" value="PsdUridine_synth_cat_dom_sf"/>
</dbReference>
<evidence type="ECO:0000259" key="6">
    <source>
        <dbReference type="Pfam" id="PF01509"/>
    </source>
</evidence>
<keyword evidence="4 5" id="KW-0413">Isomerase</keyword>
<evidence type="ECO:0000256" key="2">
    <source>
        <dbReference type="ARBA" id="ARBA00005642"/>
    </source>
</evidence>
<evidence type="ECO:0000313" key="8">
    <source>
        <dbReference type="Proteomes" id="UP001173801"/>
    </source>
</evidence>
<keyword evidence="3 5" id="KW-0819">tRNA processing</keyword>
<dbReference type="SUPFAM" id="SSF55120">
    <property type="entry name" value="Pseudouridine synthase"/>
    <property type="match status" value="1"/>
</dbReference>
<evidence type="ECO:0000256" key="3">
    <source>
        <dbReference type="ARBA" id="ARBA00022694"/>
    </source>
</evidence>
<dbReference type="Proteomes" id="UP001173801">
    <property type="component" value="Unassembled WGS sequence"/>
</dbReference>
<feature type="active site" description="Nucleophile" evidence="5">
    <location>
        <position position="38"/>
    </location>
</feature>
<evidence type="ECO:0000256" key="1">
    <source>
        <dbReference type="ARBA" id="ARBA00000385"/>
    </source>
</evidence>
<comment type="function">
    <text evidence="5">Responsible for synthesis of pseudouridine from uracil-55 in the psi GC loop of transfer RNAs.</text>
</comment>
<accession>A0ABT7HLT5</accession>
<protein>
    <recommendedName>
        <fullName evidence="5">tRNA pseudouridine synthase B</fullName>
        <ecNumber evidence="5">5.4.99.25</ecNumber>
    </recommendedName>
    <alternativeName>
        <fullName evidence="5">tRNA pseudouridine(55) synthase</fullName>
        <shortName evidence="5">Psi55 synthase</shortName>
    </alternativeName>
    <alternativeName>
        <fullName evidence="5">tRNA pseudouridylate synthase</fullName>
    </alternativeName>
    <alternativeName>
        <fullName evidence="5">tRNA-uridine isomerase</fullName>
    </alternativeName>
</protein>
<dbReference type="EC" id="5.4.99.25" evidence="5"/>
<keyword evidence="8" id="KW-1185">Reference proteome</keyword>
<dbReference type="NCBIfam" id="TIGR00431">
    <property type="entry name" value="TruB"/>
    <property type="match status" value="1"/>
</dbReference>
<dbReference type="Gene3D" id="3.30.2350.10">
    <property type="entry name" value="Pseudouridine synthase"/>
    <property type="match status" value="1"/>
</dbReference>
<evidence type="ECO:0000313" key="7">
    <source>
        <dbReference type="EMBL" id="MDL0087924.1"/>
    </source>
</evidence>
<evidence type="ECO:0000256" key="4">
    <source>
        <dbReference type="ARBA" id="ARBA00023235"/>
    </source>
</evidence>
<dbReference type="GO" id="GO:0160148">
    <property type="term" value="F:tRNA pseudouridine(55) synthase activity"/>
    <property type="evidence" value="ECO:0007669"/>
    <property type="project" value="UniProtKB-EC"/>
</dbReference>
<gene>
    <name evidence="5 7" type="primary">truB</name>
    <name evidence="7" type="ORF">NYG85_00855</name>
</gene>
<proteinExistence type="inferred from homology"/>